<keyword evidence="3" id="KW-1185">Reference proteome</keyword>
<dbReference type="EMBL" id="JAVREM010000007">
    <property type="protein sequence ID" value="MDT0318594.1"/>
    <property type="molecule type" value="Genomic_DNA"/>
</dbReference>
<accession>A0ABU2LLY5</accession>
<feature type="domain" description="Alpha-L-fucosidase C-terminal" evidence="1">
    <location>
        <begin position="45"/>
        <end position="107"/>
    </location>
</feature>
<evidence type="ECO:0000313" key="3">
    <source>
        <dbReference type="Proteomes" id="UP001183420"/>
    </source>
</evidence>
<sequence>MALCGEGVHGTRPFRDGVEGSSGVVVDGFTEERVPWTPADHRLTRRGRTVYAFQLAWPKDGRTVIRSTRSEDRVAAVRLLGHGPVPFDQVHPGGELVVDLPDRAPSRYVNALAIELGAP</sequence>
<reference evidence="3" key="1">
    <citation type="submission" date="2023-07" db="EMBL/GenBank/DDBJ databases">
        <title>30 novel species of actinomycetes from the DSMZ collection.</title>
        <authorList>
            <person name="Nouioui I."/>
        </authorList>
    </citation>
    <scope>NUCLEOTIDE SEQUENCE [LARGE SCALE GENOMIC DNA]</scope>
    <source>
        <strain evidence="3">DSM 44918</strain>
    </source>
</reference>
<evidence type="ECO:0000313" key="2">
    <source>
        <dbReference type="EMBL" id="MDT0318594.1"/>
    </source>
</evidence>
<dbReference type="Proteomes" id="UP001183420">
    <property type="component" value="Unassembled WGS sequence"/>
</dbReference>
<dbReference type="Pfam" id="PF16757">
    <property type="entry name" value="Fucosidase_C"/>
    <property type="match status" value="1"/>
</dbReference>
<organism evidence="2 3">
    <name type="scientific">Streptomyces millisiae</name>
    <dbReference type="NCBI Taxonomy" id="3075542"/>
    <lineage>
        <taxon>Bacteria</taxon>
        <taxon>Bacillati</taxon>
        <taxon>Actinomycetota</taxon>
        <taxon>Actinomycetes</taxon>
        <taxon>Kitasatosporales</taxon>
        <taxon>Streptomycetaceae</taxon>
        <taxon>Streptomyces</taxon>
    </lineage>
</organism>
<comment type="caution">
    <text evidence="2">The sequence shown here is derived from an EMBL/GenBank/DDBJ whole genome shotgun (WGS) entry which is preliminary data.</text>
</comment>
<dbReference type="InterPro" id="IPR013780">
    <property type="entry name" value="Glyco_hydro_b"/>
</dbReference>
<dbReference type="Gene3D" id="2.60.40.1180">
    <property type="entry name" value="Golgi alpha-mannosidase II"/>
    <property type="match status" value="1"/>
</dbReference>
<protein>
    <submittedName>
        <fullName evidence="2">Alpha-L-fucosidase C-terminal domain-containing protein</fullName>
    </submittedName>
</protein>
<proteinExistence type="predicted"/>
<name>A0ABU2LLY5_9ACTN</name>
<gene>
    <name evidence="2" type="ORF">RNC47_09625</name>
</gene>
<evidence type="ECO:0000259" key="1">
    <source>
        <dbReference type="Pfam" id="PF16757"/>
    </source>
</evidence>
<dbReference type="InterPro" id="IPR031919">
    <property type="entry name" value="Fucosidase_C"/>
</dbReference>